<keyword evidence="11" id="KW-1185">Reference proteome</keyword>
<evidence type="ECO:0000313" key="11">
    <source>
        <dbReference type="Proteomes" id="UP001153954"/>
    </source>
</evidence>
<dbReference type="GO" id="GO:0005634">
    <property type="term" value="C:nucleus"/>
    <property type="evidence" value="ECO:0007669"/>
    <property type="project" value="UniProtKB-SubCell"/>
</dbReference>
<evidence type="ECO:0000256" key="7">
    <source>
        <dbReference type="ARBA" id="ARBA00023242"/>
    </source>
</evidence>
<comment type="similarity">
    <text evidence="3">Belongs to the HARBI1 family.</text>
</comment>
<sequence>MDEIEDVIIVSLLCEEEERLLQLRKKPRLWIHDIPKSRYEEGEYHVLLPRLKRDSKRFHTYFRMSLHKFNELVQIMQPYIKREDTLFRKAIGVEEKLMVTMRYLATGDSFKTIAESFRLGYTTVQEIIHTTCPALWEVLSKMVMPIPDEEKWKKIEKEFNEKWNYPNCIGALDGKHVEILSPPKSGSLYFNYKKFFSIVLLALVDANYKFIYVNVGDLGPKEIPGTKEKLPHVIVGDEAFPLKPYLMRPYPGTQLDDESKKRDEDIEGFLNIPSGSEDEQDFSDAEGDDDIKKIQSIQNSLSEPLSDVKTSLSPQRHQCSSPINEVITNIEYRQPEVSDPRPCTSKMTSVTTTSTITQSRAPRRSSTMNNAIGHRTRIPGSVTVTHKKREDLFGRKHLFNHLLSHLQEIQIYSHRL</sequence>
<gene>
    <name evidence="10" type="ORF">EEDITHA_LOCUS4851</name>
</gene>
<evidence type="ECO:0000256" key="1">
    <source>
        <dbReference type="ARBA" id="ARBA00001968"/>
    </source>
</evidence>
<evidence type="ECO:0000256" key="8">
    <source>
        <dbReference type="SAM" id="MobiDB-lite"/>
    </source>
</evidence>
<dbReference type="InterPro" id="IPR045249">
    <property type="entry name" value="HARBI1-like"/>
</dbReference>
<dbReference type="PANTHER" id="PTHR22930:SF220">
    <property type="entry name" value="PROTEIN ALP1-LIKE"/>
    <property type="match status" value="1"/>
</dbReference>
<evidence type="ECO:0000256" key="6">
    <source>
        <dbReference type="ARBA" id="ARBA00022801"/>
    </source>
</evidence>
<dbReference type="GO" id="GO:0046872">
    <property type="term" value="F:metal ion binding"/>
    <property type="evidence" value="ECO:0007669"/>
    <property type="project" value="UniProtKB-KW"/>
</dbReference>
<reference evidence="10" key="1">
    <citation type="submission" date="2022-03" db="EMBL/GenBank/DDBJ databases">
        <authorList>
            <person name="Tunstrom K."/>
        </authorList>
    </citation>
    <scope>NUCLEOTIDE SEQUENCE</scope>
</reference>
<dbReference type="GO" id="GO:0004518">
    <property type="term" value="F:nuclease activity"/>
    <property type="evidence" value="ECO:0007669"/>
    <property type="project" value="UniProtKB-KW"/>
</dbReference>
<dbReference type="PANTHER" id="PTHR22930">
    <property type="match status" value="1"/>
</dbReference>
<dbReference type="AlphaFoldDB" id="A0AAU9TS52"/>
<evidence type="ECO:0000313" key="10">
    <source>
        <dbReference type="EMBL" id="CAH2088712.1"/>
    </source>
</evidence>
<dbReference type="EMBL" id="CAKOGL010000007">
    <property type="protein sequence ID" value="CAH2088712.1"/>
    <property type="molecule type" value="Genomic_DNA"/>
</dbReference>
<accession>A0AAU9TS52</accession>
<feature type="region of interest" description="Disordered" evidence="8">
    <location>
        <begin position="300"/>
        <end position="323"/>
    </location>
</feature>
<comment type="caution">
    <text evidence="10">The sequence shown here is derived from an EMBL/GenBank/DDBJ whole genome shotgun (WGS) entry which is preliminary data.</text>
</comment>
<evidence type="ECO:0000256" key="4">
    <source>
        <dbReference type="ARBA" id="ARBA00022722"/>
    </source>
</evidence>
<dbReference type="Proteomes" id="UP001153954">
    <property type="component" value="Unassembled WGS sequence"/>
</dbReference>
<comment type="subcellular location">
    <subcellularLocation>
        <location evidence="2">Nucleus</location>
    </subcellularLocation>
</comment>
<protein>
    <recommendedName>
        <fullName evidence="9">DDE Tnp4 domain-containing protein</fullName>
    </recommendedName>
</protein>
<organism evidence="10 11">
    <name type="scientific">Euphydryas editha</name>
    <name type="common">Edith's checkerspot</name>
    <dbReference type="NCBI Taxonomy" id="104508"/>
    <lineage>
        <taxon>Eukaryota</taxon>
        <taxon>Metazoa</taxon>
        <taxon>Ecdysozoa</taxon>
        <taxon>Arthropoda</taxon>
        <taxon>Hexapoda</taxon>
        <taxon>Insecta</taxon>
        <taxon>Pterygota</taxon>
        <taxon>Neoptera</taxon>
        <taxon>Endopterygota</taxon>
        <taxon>Lepidoptera</taxon>
        <taxon>Glossata</taxon>
        <taxon>Ditrysia</taxon>
        <taxon>Papilionoidea</taxon>
        <taxon>Nymphalidae</taxon>
        <taxon>Nymphalinae</taxon>
        <taxon>Euphydryas</taxon>
    </lineage>
</organism>
<feature type="compositionally biased region" description="Low complexity" evidence="8">
    <location>
        <begin position="344"/>
        <end position="359"/>
    </location>
</feature>
<feature type="region of interest" description="Disordered" evidence="8">
    <location>
        <begin position="336"/>
        <end position="373"/>
    </location>
</feature>
<dbReference type="InterPro" id="IPR027806">
    <property type="entry name" value="HARBI1_dom"/>
</dbReference>
<evidence type="ECO:0000256" key="5">
    <source>
        <dbReference type="ARBA" id="ARBA00022723"/>
    </source>
</evidence>
<evidence type="ECO:0000256" key="3">
    <source>
        <dbReference type="ARBA" id="ARBA00006958"/>
    </source>
</evidence>
<evidence type="ECO:0000259" key="9">
    <source>
        <dbReference type="Pfam" id="PF13359"/>
    </source>
</evidence>
<comment type="cofactor">
    <cofactor evidence="1">
        <name>a divalent metal cation</name>
        <dbReference type="ChEBI" id="CHEBI:60240"/>
    </cofactor>
</comment>
<keyword evidence="6" id="KW-0378">Hydrolase</keyword>
<keyword evidence="7" id="KW-0539">Nucleus</keyword>
<feature type="domain" description="DDE Tnp4" evidence="9">
    <location>
        <begin position="172"/>
        <end position="266"/>
    </location>
</feature>
<keyword evidence="5" id="KW-0479">Metal-binding</keyword>
<evidence type="ECO:0000256" key="2">
    <source>
        <dbReference type="ARBA" id="ARBA00004123"/>
    </source>
</evidence>
<name>A0AAU9TS52_EUPED</name>
<dbReference type="GO" id="GO:0016787">
    <property type="term" value="F:hydrolase activity"/>
    <property type="evidence" value="ECO:0007669"/>
    <property type="project" value="UniProtKB-KW"/>
</dbReference>
<proteinExistence type="inferred from homology"/>
<dbReference type="Pfam" id="PF13359">
    <property type="entry name" value="DDE_Tnp_4"/>
    <property type="match status" value="1"/>
</dbReference>
<keyword evidence="4" id="KW-0540">Nuclease</keyword>